<keyword evidence="7" id="KW-0408">Iron</keyword>
<comment type="caution">
    <text evidence="17">The sequence shown here is derived from an EMBL/GenBank/DDBJ whole genome shotgun (WGS) entry which is preliminary data.</text>
</comment>
<keyword evidence="3 13" id="KW-0813">Transport</keyword>
<evidence type="ECO:0000256" key="2">
    <source>
        <dbReference type="ARBA" id="ARBA00009810"/>
    </source>
</evidence>
<evidence type="ECO:0000256" key="13">
    <source>
        <dbReference type="PROSITE-ProRule" id="PRU01360"/>
    </source>
</evidence>
<dbReference type="OrthoDB" id="9760620at2"/>
<dbReference type="PROSITE" id="PS52016">
    <property type="entry name" value="TONB_DEPENDENT_REC_3"/>
    <property type="match status" value="1"/>
</dbReference>
<feature type="domain" description="TonB-dependent receptor-like beta-barrel" evidence="15">
    <location>
        <begin position="266"/>
        <end position="660"/>
    </location>
</feature>
<keyword evidence="9 14" id="KW-0798">TonB box</keyword>
<dbReference type="PANTHER" id="PTHR32552">
    <property type="entry name" value="FERRICHROME IRON RECEPTOR-RELATED"/>
    <property type="match status" value="1"/>
</dbReference>
<dbReference type="AlphaFoldDB" id="A0A3A3FKH4"/>
<evidence type="ECO:0000256" key="12">
    <source>
        <dbReference type="ARBA" id="ARBA00023237"/>
    </source>
</evidence>
<gene>
    <name evidence="17" type="ORF">D3871_17390</name>
</gene>
<evidence type="ECO:0000256" key="10">
    <source>
        <dbReference type="ARBA" id="ARBA00023136"/>
    </source>
</evidence>
<sequence>MDKTNSQRSMLATILLAGSFFGIIADAAAQQEKQLEEVVVSASRSEQKRFDAPASIDAIQVDPLRAASPLVNLSELLGTAPGIQIRERQNYAQDLQLSVRGFGTRSTFGVRGVRILIDGIPATMPDGQGQAATATLTSARRIEILRGPVAQLYGNAAGGVLQVFTADPPLAPQAPYASASVGAGSDGQRQLGFTLAGGGETLGGLLDVSRYETDGYRDHSAAERTQVNAKVLWKPSASTTVTGIVNLFDLPLAQDPLGLTRAQFEQNPRQVAPVALTFDTRKTVDQQQAGLVLEHKFDRSNTLNARLYAGTREVFQTLSFSGAAANSSGGVVDLDNHYRGAGISWTHATQAGGMPLNWTVGMEADDLDQTRRGFINNNGTPGELRRDERANANNVDFFGQVDWTFAPQWKATAGARTSRVRFSVDDRYVTAASPNDSGSVEYRNTSPVLGLVWYANDNLNLYGNIGRGFETPTLAESAYRSGGTGPNLSLQPSKSRQGEIGMKWRSGTQSADLAIFTARSRDEIVPRATENGRSIFQNADRVERRGIEASWRNNLGSFSTQLAYTLLDARFKQSFSNANGVVAAGNRLPGAPIHSLFTQLEYRPAEGLTTALEMRLESKTYVDDLNSEAEPGYAVFNLRAAQEFRAGATRWTLFGRIDNVFDRDYAGSVIVNDGNRRFYEPAPGRRFFIGLRASI</sequence>
<dbReference type="SUPFAM" id="SSF56935">
    <property type="entry name" value="Porins"/>
    <property type="match status" value="1"/>
</dbReference>
<evidence type="ECO:0000259" key="15">
    <source>
        <dbReference type="Pfam" id="PF00593"/>
    </source>
</evidence>
<dbReference type="InterPro" id="IPR012910">
    <property type="entry name" value="Plug_dom"/>
</dbReference>
<dbReference type="GO" id="GO:0009279">
    <property type="term" value="C:cell outer membrane"/>
    <property type="evidence" value="ECO:0007669"/>
    <property type="project" value="UniProtKB-SubCell"/>
</dbReference>
<accession>A0A3A3FKH4</accession>
<keyword evidence="10 13" id="KW-0472">Membrane</keyword>
<evidence type="ECO:0000256" key="11">
    <source>
        <dbReference type="ARBA" id="ARBA00023170"/>
    </source>
</evidence>
<evidence type="ECO:0000256" key="3">
    <source>
        <dbReference type="ARBA" id="ARBA00022448"/>
    </source>
</evidence>
<evidence type="ECO:0000256" key="5">
    <source>
        <dbReference type="ARBA" id="ARBA00022496"/>
    </source>
</evidence>
<keyword evidence="5" id="KW-0410">Iron transport</keyword>
<dbReference type="Pfam" id="PF00593">
    <property type="entry name" value="TonB_dep_Rec_b-barrel"/>
    <property type="match status" value="1"/>
</dbReference>
<evidence type="ECO:0000256" key="4">
    <source>
        <dbReference type="ARBA" id="ARBA00022452"/>
    </source>
</evidence>
<proteinExistence type="inferred from homology"/>
<evidence type="ECO:0000256" key="14">
    <source>
        <dbReference type="RuleBase" id="RU003357"/>
    </source>
</evidence>
<evidence type="ECO:0000256" key="8">
    <source>
        <dbReference type="ARBA" id="ARBA00023065"/>
    </source>
</evidence>
<dbReference type="InterPro" id="IPR039426">
    <property type="entry name" value="TonB-dep_rcpt-like"/>
</dbReference>
<dbReference type="PANTHER" id="PTHR32552:SF81">
    <property type="entry name" value="TONB-DEPENDENT OUTER MEMBRANE RECEPTOR"/>
    <property type="match status" value="1"/>
</dbReference>
<dbReference type="Gene3D" id="2.170.130.10">
    <property type="entry name" value="TonB-dependent receptor, plug domain"/>
    <property type="match status" value="1"/>
</dbReference>
<evidence type="ECO:0000313" key="18">
    <source>
        <dbReference type="Proteomes" id="UP000265955"/>
    </source>
</evidence>
<evidence type="ECO:0000256" key="7">
    <source>
        <dbReference type="ARBA" id="ARBA00023004"/>
    </source>
</evidence>
<dbReference type="CDD" id="cd01347">
    <property type="entry name" value="ligand_gated_channel"/>
    <property type="match status" value="1"/>
</dbReference>
<evidence type="ECO:0000256" key="1">
    <source>
        <dbReference type="ARBA" id="ARBA00004571"/>
    </source>
</evidence>
<feature type="domain" description="TonB-dependent receptor plug" evidence="16">
    <location>
        <begin position="50"/>
        <end position="160"/>
    </location>
</feature>
<dbReference type="InterPro" id="IPR037066">
    <property type="entry name" value="Plug_dom_sf"/>
</dbReference>
<keyword evidence="18" id="KW-1185">Reference proteome</keyword>
<dbReference type="GO" id="GO:0006826">
    <property type="term" value="P:iron ion transport"/>
    <property type="evidence" value="ECO:0007669"/>
    <property type="project" value="UniProtKB-KW"/>
</dbReference>
<reference evidence="18" key="1">
    <citation type="submission" date="2018-09" db="EMBL/GenBank/DDBJ databases">
        <authorList>
            <person name="Zhu H."/>
        </authorList>
    </citation>
    <scope>NUCLEOTIDE SEQUENCE [LARGE SCALE GENOMIC DNA]</scope>
    <source>
        <strain evidence="18">K1R23-30</strain>
    </source>
</reference>
<dbReference type="EMBL" id="QYUO01000002">
    <property type="protein sequence ID" value="RJF95221.1"/>
    <property type="molecule type" value="Genomic_DNA"/>
</dbReference>
<keyword evidence="11 17" id="KW-0675">Receptor</keyword>
<comment type="subcellular location">
    <subcellularLocation>
        <location evidence="1 13">Cell outer membrane</location>
        <topology evidence="1 13">Multi-pass membrane protein</topology>
    </subcellularLocation>
</comment>
<dbReference type="RefSeq" id="WP_119770372.1">
    <property type="nucleotide sequence ID" value="NZ_QYUO01000002.1"/>
</dbReference>
<keyword evidence="8" id="KW-0406">Ion transport</keyword>
<comment type="similarity">
    <text evidence="2 13 14">Belongs to the TonB-dependent receptor family.</text>
</comment>
<evidence type="ECO:0000256" key="6">
    <source>
        <dbReference type="ARBA" id="ARBA00022692"/>
    </source>
</evidence>
<dbReference type="InterPro" id="IPR036942">
    <property type="entry name" value="Beta-barrel_TonB_sf"/>
</dbReference>
<keyword evidence="4 13" id="KW-1134">Transmembrane beta strand</keyword>
<dbReference type="Proteomes" id="UP000265955">
    <property type="component" value="Unassembled WGS sequence"/>
</dbReference>
<evidence type="ECO:0000259" key="16">
    <source>
        <dbReference type="Pfam" id="PF07715"/>
    </source>
</evidence>
<dbReference type="InterPro" id="IPR000531">
    <property type="entry name" value="Beta-barrel_TonB"/>
</dbReference>
<name>A0A3A3FKH4_9BURK</name>
<keyword evidence="6 13" id="KW-0812">Transmembrane</keyword>
<protein>
    <submittedName>
        <fullName evidence="17">TonB-dependent receptor</fullName>
    </submittedName>
</protein>
<organism evidence="17 18">
    <name type="scientific">Noviherbaspirillum saxi</name>
    <dbReference type="NCBI Taxonomy" id="2320863"/>
    <lineage>
        <taxon>Bacteria</taxon>
        <taxon>Pseudomonadati</taxon>
        <taxon>Pseudomonadota</taxon>
        <taxon>Betaproteobacteria</taxon>
        <taxon>Burkholderiales</taxon>
        <taxon>Oxalobacteraceae</taxon>
        <taxon>Noviherbaspirillum</taxon>
    </lineage>
</organism>
<evidence type="ECO:0000256" key="9">
    <source>
        <dbReference type="ARBA" id="ARBA00023077"/>
    </source>
</evidence>
<dbReference type="Gene3D" id="2.40.170.20">
    <property type="entry name" value="TonB-dependent receptor, beta-barrel domain"/>
    <property type="match status" value="1"/>
</dbReference>
<evidence type="ECO:0000313" key="17">
    <source>
        <dbReference type="EMBL" id="RJF95221.1"/>
    </source>
</evidence>
<keyword evidence="12 13" id="KW-0998">Cell outer membrane</keyword>
<dbReference type="Pfam" id="PF07715">
    <property type="entry name" value="Plug"/>
    <property type="match status" value="1"/>
</dbReference>